<keyword evidence="2" id="KW-0472">Membrane</keyword>
<dbReference type="KEGG" id="bang:BBAG_0228"/>
<keyword evidence="2" id="KW-1133">Transmembrane helix</keyword>
<feature type="region of interest" description="Disordered" evidence="1">
    <location>
        <begin position="159"/>
        <end position="181"/>
    </location>
</feature>
<evidence type="ECO:0000313" key="4">
    <source>
        <dbReference type="Proteomes" id="UP000006408"/>
    </source>
</evidence>
<evidence type="ECO:0008006" key="5">
    <source>
        <dbReference type="Google" id="ProtNLM"/>
    </source>
</evidence>
<keyword evidence="4" id="KW-1185">Reference proteome</keyword>
<keyword evidence="2" id="KW-0812">Transmembrane</keyword>
<dbReference type="RefSeq" id="WP_003827546.1">
    <property type="nucleotide sequence ID" value="NZ_AP012322.1"/>
</dbReference>
<sequence>MDEQKFTGEPLNLSFPAVQNQQKTDKQGERVESPVVSGDIVDSSWDFEPLTFPDFAAEAEKGPRHAAPKRNILSALGADTTGASDANEPESRDTDEEPDSQGNATVFLPETASSEGTHPLDHMPATPVTVEQQPDQAQVFGGEQTVTLPPVVGGAEELDNVSESEDSGSGSRRSASGKRAGTRRRNTIITIVVLAIVLVVGIGGFVLWKGGQSGKHDDAVAACSEASEQYGKAKKALNAALKSAESAQSITASQVTDATTIEQLKQQVNNAGHYGEAQSCAASRSLTELKNGTKSMETQTTDMNRSAEAIRKAVSAVNISKTAMGFNSLKDAVATAQDLMDNSKGAVSDESTRSALQEAIDAANALISKNSTDDAAITSALSALRSASDKVENSMSAATSQSASGNDGTYGYGTYGNTYGYNTDGYNGYDNGTYNDGQNQNNTNTGGQQNTGGNDSDSKPDSAGAGGENAGSNGSANSSQNGTGTGSSSGNGNTAGSTQSTGNGQ</sequence>
<feature type="compositionally biased region" description="Low complexity" evidence="1">
    <location>
        <begin position="470"/>
        <end position="482"/>
    </location>
</feature>
<evidence type="ECO:0000256" key="2">
    <source>
        <dbReference type="SAM" id="Phobius"/>
    </source>
</evidence>
<accession>C4FH23</accession>
<dbReference type="AlphaFoldDB" id="C4FH23"/>
<feature type="compositionally biased region" description="Low complexity" evidence="1">
    <location>
        <begin position="430"/>
        <end position="455"/>
    </location>
</feature>
<feature type="region of interest" description="Disordered" evidence="1">
    <location>
        <begin position="1"/>
        <end position="104"/>
    </location>
</feature>
<dbReference type="Proteomes" id="UP000006408">
    <property type="component" value="Unassembled WGS sequence"/>
</dbReference>
<dbReference type="eggNOG" id="ENOG502ZIJN">
    <property type="taxonomic scope" value="Bacteria"/>
</dbReference>
<proteinExistence type="predicted"/>
<feature type="compositionally biased region" description="Basic and acidic residues" evidence="1">
    <location>
        <begin position="23"/>
        <end position="32"/>
    </location>
</feature>
<evidence type="ECO:0000256" key="1">
    <source>
        <dbReference type="SAM" id="MobiDB-lite"/>
    </source>
</evidence>
<feature type="compositionally biased region" description="Low complexity" evidence="1">
    <location>
        <begin position="167"/>
        <end position="179"/>
    </location>
</feature>
<organism evidence="3 4">
    <name type="scientific">Bifidobacterium angulatum DSM 20098 = JCM 7096</name>
    <dbReference type="NCBI Taxonomy" id="518635"/>
    <lineage>
        <taxon>Bacteria</taxon>
        <taxon>Bacillati</taxon>
        <taxon>Actinomycetota</taxon>
        <taxon>Actinomycetes</taxon>
        <taxon>Bifidobacteriales</taxon>
        <taxon>Bifidobacteriaceae</taxon>
        <taxon>Bifidobacterium</taxon>
    </lineage>
</organism>
<dbReference type="GeneID" id="42864585"/>
<feature type="compositionally biased region" description="Low complexity" evidence="1">
    <location>
        <begin position="490"/>
        <end position="505"/>
    </location>
</feature>
<gene>
    <name evidence="3" type="ORF">BIFANG_03654</name>
</gene>
<comment type="caution">
    <text evidence="3">The sequence shown here is derived from an EMBL/GenBank/DDBJ whole genome shotgun (WGS) entry which is preliminary data.</text>
</comment>
<dbReference type="EMBL" id="ABYS02000013">
    <property type="protein sequence ID" value="EEP20336.1"/>
    <property type="molecule type" value="Genomic_DNA"/>
</dbReference>
<dbReference type="HOGENOM" id="CLU_539337_0_0_11"/>
<feature type="region of interest" description="Disordered" evidence="1">
    <location>
        <begin position="430"/>
        <end position="505"/>
    </location>
</feature>
<feature type="transmembrane region" description="Helical" evidence="2">
    <location>
        <begin position="188"/>
        <end position="208"/>
    </location>
</feature>
<dbReference type="STRING" id="1683.Bang102_003225"/>
<name>C4FH23_9BIFI</name>
<dbReference type="PATRIC" id="fig|518635.17.peg.234"/>
<protein>
    <recommendedName>
        <fullName evidence="5">Sugar-binding domain protein</fullName>
    </recommendedName>
</protein>
<evidence type="ECO:0000313" key="3">
    <source>
        <dbReference type="EMBL" id="EEP20336.1"/>
    </source>
</evidence>
<reference evidence="3" key="1">
    <citation type="submission" date="2009-04" db="EMBL/GenBank/DDBJ databases">
        <authorList>
            <person name="Weinstock G."/>
            <person name="Sodergren E."/>
            <person name="Clifton S."/>
            <person name="Fulton L."/>
            <person name="Fulton B."/>
            <person name="Courtney L."/>
            <person name="Fronick C."/>
            <person name="Harrison M."/>
            <person name="Strong C."/>
            <person name="Farmer C."/>
            <person name="Delahaunty K."/>
            <person name="Markovic C."/>
            <person name="Hall O."/>
            <person name="Minx P."/>
            <person name="Tomlinson C."/>
            <person name="Mitreva M."/>
            <person name="Nelson J."/>
            <person name="Hou S."/>
            <person name="Wollam A."/>
            <person name="Pepin K.H."/>
            <person name="Johnson M."/>
            <person name="Bhonagiri V."/>
            <person name="Nash W.E."/>
            <person name="Warren W."/>
            <person name="Chinwalla A."/>
            <person name="Mardis E.R."/>
            <person name="Wilson R.K."/>
        </authorList>
    </citation>
    <scope>NUCLEOTIDE SEQUENCE [LARGE SCALE GENOMIC DNA]</scope>
    <source>
        <strain evidence="3">DSM 20098</strain>
    </source>
</reference>